<dbReference type="PROSITE" id="PS00075">
    <property type="entry name" value="DHFR_1"/>
    <property type="match status" value="1"/>
</dbReference>
<gene>
    <name evidence="9" type="ORF">GLX27_001735</name>
</gene>
<evidence type="ECO:0000256" key="4">
    <source>
        <dbReference type="ARBA" id="ARBA00022563"/>
    </source>
</evidence>
<keyword evidence="4" id="KW-0554">One-carbon metabolism</keyword>
<evidence type="ECO:0000259" key="8">
    <source>
        <dbReference type="PROSITE" id="PS51330"/>
    </source>
</evidence>
<evidence type="ECO:0000313" key="9">
    <source>
        <dbReference type="EMBL" id="WFD47089.1"/>
    </source>
</evidence>
<dbReference type="PANTHER" id="PTHR48069:SF3">
    <property type="entry name" value="DIHYDROFOLATE REDUCTASE"/>
    <property type="match status" value="1"/>
</dbReference>
<dbReference type="SUPFAM" id="SSF53597">
    <property type="entry name" value="Dihydrofolate reductase-like"/>
    <property type="match status" value="1"/>
</dbReference>
<reference evidence="9 10" key="1">
    <citation type="journal article" date="2020" name="Elife">
        <title>Loss of centromere function drives karyotype evolution in closely related Malassezia species.</title>
        <authorList>
            <person name="Sankaranarayanan S.R."/>
            <person name="Ianiri G."/>
            <person name="Coelho M.A."/>
            <person name="Reza M.H."/>
            <person name="Thimmappa B.C."/>
            <person name="Ganguly P."/>
            <person name="Vadnala R.N."/>
            <person name="Sun S."/>
            <person name="Siddharthan R."/>
            <person name="Tellgren-Roth C."/>
            <person name="Dawson T.L."/>
            <person name="Heitman J."/>
            <person name="Sanyal K."/>
        </authorList>
    </citation>
    <scope>NUCLEOTIDE SEQUENCE [LARGE SCALE GENOMIC DNA]</scope>
    <source>
        <strain evidence="9">CBS14141</strain>
    </source>
</reference>
<dbReference type="Pfam" id="PF00186">
    <property type="entry name" value="DHFR_1"/>
    <property type="match status" value="2"/>
</dbReference>
<keyword evidence="5" id="KW-0521">NADP</keyword>
<keyword evidence="6 9" id="KW-0560">Oxidoreductase</keyword>
<comment type="pathway">
    <text evidence="1">Cofactor biosynthesis; tetrahydrofolate biosynthesis; 5,6,7,8-tetrahydrofolate from 7,8-dihydrofolate: step 1/1.</text>
</comment>
<evidence type="ECO:0000256" key="7">
    <source>
        <dbReference type="RuleBase" id="RU004474"/>
    </source>
</evidence>
<evidence type="ECO:0000256" key="1">
    <source>
        <dbReference type="ARBA" id="ARBA00004903"/>
    </source>
</evidence>
<dbReference type="EC" id="1.5.1.3" evidence="2"/>
<evidence type="ECO:0000256" key="5">
    <source>
        <dbReference type="ARBA" id="ARBA00022857"/>
    </source>
</evidence>
<dbReference type="CDD" id="cd00209">
    <property type="entry name" value="DHFR"/>
    <property type="match status" value="1"/>
</dbReference>
<evidence type="ECO:0000313" key="10">
    <source>
        <dbReference type="Proteomes" id="UP000818624"/>
    </source>
</evidence>
<feature type="domain" description="DHFR" evidence="8">
    <location>
        <begin position="15"/>
        <end position="278"/>
    </location>
</feature>
<dbReference type="InterPro" id="IPR024072">
    <property type="entry name" value="DHFR-like_dom_sf"/>
</dbReference>
<protein>
    <recommendedName>
        <fullName evidence="3">Dihydrofolate reductase</fullName>
        <ecNumber evidence="2">1.5.1.3</ecNumber>
    </recommendedName>
</protein>
<dbReference type="PANTHER" id="PTHR48069">
    <property type="entry name" value="DIHYDROFOLATE REDUCTASE"/>
    <property type="match status" value="1"/>
</dbReference>
<organism evidence="9 10">
    <name type="scientific">Malassezia furfur</name>
    <name type="common">Pityriasis versicolor infection agent</name>
    <name type="synonym">Pityrosporum furfur</name>
    <dbReference type="NCBI Taxonomy" id="55194"/>
    <lineage>
        <taxon>Eukaryota</taxon>
        <taxon>Fungi</taxon>
        <taxon>Dikarya</taxon>
        <taxon>Basidiomycota</taxon>
        <taxon>Ustilaginomycotina</taxon>
        <taxon>Malasseziomycetes</taxon>
        <taxon>Malasseziales</taxon>
        <taxon>Malasseziaceae</taxon>
        <taxon>Malassezia</taxon>
    </lineage>
</organism>
<sequence length="282" mass="30805">MAATATATATLGPLRTTIVVAASMHNGIGVSGTLPWRLPKDMAYFRAATSHVVDTPHDDAAMAAAGYARRADVRVKNAVIMGRHTWDSIPPRFRPLTDRINVVVSTTMSDADLDLGAPDPDTVVVPSFEDAVALLQQRRLARYVEGSGGAALGHAFVIGGAALYRYVLTHTSADWTLDSLLVTRIFAPIEPYDACDVFLAEFRTPKQRAWEAQVAEECLCALPTDERVCADEVDDAAVWRQAPAHEHRAFFADAAHAARVCQLLDDKSNAIQFQLWRRRHTA</sequence>
<comment type="similarity">
    <text evidence="7">Belongs to the dihydrofolate reductase family.</text>
</comment>
<dbReference type="InterPro" id="IPR017925">
    <property type="entry name" value="DHFR_CS"/>
</dbReference>
<evidence type="ECO:0000256" key="2">
    <source>
        <dbReference type="ARBA" id="ARBA00012856"/>
    </source>
</evidence>
<dbReference type="EMBL" id="CP046235">
    <property type="protein sequence ID" value="WFD47089.1"/>
    <property type="molecule type" value="Genomic_DNA"/>
</dbReference>
<accession>A0ABY8EPY7</accession>
<evidence type="ECO:0000256" key="3">
    <source>
        <dbReference type="ARBA" id="ARBA00018886"/>
    </source>
</evidence>
<dbReference type="Gene3D" id="3.40.430.10">
    <property type="entry name" value="Dihydrofolate Reductase, subunit A"/>
    <property type="match status" value="1"/>
</dbReference>
<dbReference type="InterPro" id="IPR012259">
    <property type="entry name" value="DHFR"/>
</dbReference>
<dbReference type="InterPro" id="IPR001796">
    <property type="entry name" value="DHFR_dom"/>
</dbReference>
<dbReference type="PRINTS" id="PR00070">
    <property type="entry name" value="DHFR"/>
</dbReference>
<proteinExistence type="inferred from homology"/>
<name>A0ABY8EPY7_MALFU</name>
<dbReference type="PROSITE" id="PS51330">
    <property type="entry name" value="DHFR_2"/>
    <property type="match status" value="1"/>
</dbReference>
<dbReference type="Proteomes" id="UP000818624">
    <property type="component" value="Chromosome 2"/>
</dbReference>
<evidence type="ECO:0000256" key="6">
    <source>
        <dbReference type="ARBA" id="ARBA00023002"/>
    </source>
</evidence>
<dbReference type="GO" id="GO:0004146">
    <property type="term" value="F:dihydrofolate reductase activity"/>
    <property type="evidence" value="ECO:0007669"/>
    <property type="project" value="UniProtKB-EC"/>
</dbReference>
<keyword evidence="10" id="KW-1185">Reference proteome</keyword>